<dbReference type="InterPro" id="IPR038765">
    <property type="entry name" value="Papain-like_cys_pep_sf"/>
</dbReference>
<dbReference type="Pfam" id="PF00877">
    <property type="entry name" value="NLPC_P60"/>
    <property type="match status" value="1"/>
</dbReference>
<dbReference type="GO" id="GO:0008234">
    <property type="term" value="F:cysteine-type peptidase activity"/>
    <property type="evidence" value="ECO:0007669"/>
    <property type="project" value="UniProtKB-KW"/>
</dbReference>
<keyword evidence="3" id="KW-0378">Hydrolase</keyword>
<dbReference type="Gene3D" id="3.90.1720.10">
    <property type="entry name" value="endopeptidase domain like (from Nostoc punctiforme)"/>
    <property type="match status" value="1"/>
</dbReference>
<comment type="similarity">
    <text evidence="1">Belongs to the peptidase C40 family.</text>
</comment>
<organism evidence="6 7">
    <name type="scientific">Faecalicoccus pleomorphus</name>
    <dbReference type="NCBI Taxonomy" id="1323"/>
    <lineage>
        <taxon>Bacteria</taxon>
        <taxon>Bacillati</taxon>
        <taxon>Bacillota</taxon>
        <taxon>Erysipelotrichia</taxon>
        <taxon>Erysipelotrichales</taxon>
        <taxon>Erysipelotrichaceae</taxon>
        <taxon>Faecalicoccus</taxon>
    </lineage>
</organism>
<dbReference type="SUPFAM" id="SSF54001">
    <property type="entry name" value="Cysteine proteinases"/>
    <property type="match status" value="1"/>
</dbReference>
<reference evidence="6 7" key="1">
    <citation type="submission" date="2018-08" db="EMBL/GenBank/DDBJ databases">
        <title>A genome reference for cultivated species of the human gut microbiota.</title>
        <authorList>
            <person name="Zou Y."/>
            <person name="Xue W."/>
            <person name="Luo G."/>
        </authorList>
    </citation>
    <scope>NUCLEOTIDE SEQUENCE [LARGE SCALE GENOMIC DNA]</scope>
    <source>
        <strain evidence="6 7">TF08-11</strain>
    </source>
</reference>
<evidence type="ECO:0000313" key="7">
    <source>
        <dbReference type="Proteomes" id="UP000260721"/>
    </source>
</evidence>
<dbReference type="PROSITE" id="PS51935">
    <property type="entry name" value="NLPC_P60"/>
    <property type="match status" value="1"/>
</dbReference>
<evidence type="ECO:0000256" key="1">
    <source>
        <dbReference type="ARBA" id="ARBA00007074"/>
    </source>
</evidence>
<name>A0A3E3E6U4_9FIRM</name>
<sequence>MKMWEICEIAKKLYKSSTFVYHAKLCAKKCSQIMNRMEEELLKNTKFIALSLGLLFTLGIQGQTVEAQIKETVETCQVKDKDSVIDAITNRYAFMGSELTYKKTIGDTLVYENDQMEIKVNGLDLMQTGKQPVSITYSLKDSKAMFEKMGGKALEGVSSDFIIQTTLDVQDTTAPQIQVQDRYDILQGDDFDLSKEIKVSDETEDVSVDVQGTIDTTTAGSYTATIIATDDAGNQTSKEVQVVVDKKEDSNFYQKIADAALAQIGVHQDCTMLVTNSLKAVGINFHGAPSAYLSLGDLTNDPVPGDICVYQGHVAIYIGNGQAVHGGWNGYTTQIFSVNCSNSLIGYVHVRQ</sequence>
<dbReference type="InterPro" id="IPR032179">
    <property type="entry name" value="Cry22Aa_Ig-like"/>
</dbReference>
<evidence type="ECO:0000313" key="6">
    <source>
        <dbReference type="EMBL" id="RGD77508.1"/>
    </source>
</evidence>
<feature type="domain" description="NlpC/P60" evidence="5">
    <location>
        <begin position="235"/>
        <end position="352"/>
    </location>
</feature>
<dbReference type="InterPro" id="IPR000064">
    <property type="entry name" value="NLP_P60_dom"/>
</dbReference>
<dbReference type="Proteomes" id="UP000260721">
    <property type="component" value="Unassembled WGS sequence"/>
</dbReference>
<evidence type="ECO:0000259" key="5">
    <source>
        <dbReference type="PROSITE" id="PS51935"/>
    </source>
</evidence>
<keyword evidence="4" id="KW-0788">Thiol protease</keyword>
<dbReference type="EMBL" id="QUSK01000005">
    <property type="protein sequence ID" value="RGD77508.1"/>
    <property type="molecule type" value="Genomic_DNA"/>
</dbReference>
<dbReference type="Pfam" id="PF16403">
    <property type="entry name" value="Bact_surface_Ig-like"/>
    <property type="match status" value="1"/>
</dbReference>
<dbReference type="AlphaFoldDB" id="A0A3E3E6U4"/>
<keyword evidence="2" id="KW-0645">Protease</keyword>
<proteinExistence type="inferred from homology"/>
<protein>
    <recommendedName>
        <fullName evidence="5">NlpC/P60 domain-containing protein</fullName>
    </recommendedName>
</protein>
<dbReference type="GO" id="GO:0006508">
    <property type="term" value="P:proteolysis"/>
    <property type="evidence" value="ECO:0007669"/>
    <property type="project" value="UniProtKB-KW"/>
</dbReference>
<evidence type="ECO:0000256" key="3">
    <source>
        <dbReference type="ARBA" id="ARBA00022801"/>
    </source>
</evidence>
<comment type="caution">
    <text evidence="6">The sequence shown here is derived from an EMBL/GenBank/DDBJ whole genome shotgun (WGS) entry which is preliminary data.</text>
</comment>
<accession>A0A3E3E6U4</accession>
<dbReference type="STRING" id="1123313.GCA_000420345_00898"/>
<dbReference type="InterPro" id="IPR013783">
    <property type="entry name" value="Ig-like_fold"/>
</dbReference>
<dbReference type="Gene3D" id="2.60.40.10">
    <property type="entry name" value="Immunoglobulins"/>
    <property type="match status" value="1"/>
</dbReference>
<gene>
    <name evidence="6" type="ORF">DXC78_03125</name>
</gene>
<evidence type="ECO:0000256" key="4">
    <source>
        <dbReference type="ARBA" id="ARBA00022807"/>
    </source>
</evidence>
<evidence type="ECO:0000256" key="2">
    <source>
        <dbReference type="ARBA" id="ARBA00022670"/>
    </source>
</evidence>